<dbReference type="SUPFAM" id="SSF54001">
    <property type="entry name" value="Cysteine proteinases"/>
    <property type="match status" value="1"/>
</dbReference>
<dbReference type="Pfam" id="PF01841">
    <property type="entry name" value="Transglut_core"/>
    <property type="match status" value="1"/>
</dbReference>
<keyword evidence="4" id="KW-0964">Secreted</keyword>
<protein>
    <recommendedName>
        <fullName evidence="8">Transglutaminase-like domain-containing protein</fullName>
    </recommendedName>
</protein>
<dbReference type="InterPro" id="IPR012334">
    <property type="entry name" value="Pectin_lyas_fold"/>
</dbReference>
<dbReference type="InterPro" id="IPR006626">
    <property type="entry name" value="PbH1"/>
</dbReference>
<keyword evidence="6" id="KW-0472">Membrane</keyword>
<keyword evidence="7" id="KW-0998">Cell outer membrane</keyword>
<dbReference type="PANTHER" id="PTHR11319:SF35">
    <property type="entry name" value="OUTER MEMBRANE PROTEIN PMPC-RELATED"/>
    <property type="match status" value="1"/>
</dbReference>
<dbReference type="Pfam" id="PF02415">
    <property type="entry name" value="Chlam_PMP"/>
    <property type="match status" value="3"/>
</dbReference>
<evidence type="ECO:0000256" key="7">
    <source>
        <dbReference type="ARBA" id="ARBA00023237"/>
    </source>
</evidence>
<dbReference type="PANTHER" id="PTHR11319">
    <property type="entry name" value="G PROTEIN-COUPLED RECEPTOR-RELATED"/>
    <property type="match status" value="1"/>
</dbReference>
<sequence>MLIENCSFKNCYGDSGSAIYVFEDSNSAIIKDCTFINNHAANTGDNSYTVGGAVISQGSDNFKVINCYFENNTALTYGGAIGLRNNGLGAEITNCTFVNNFAPDGGAIYVLASVTITGSTFKNNRASNNGGAIFTTGSNSLNISNSKFESNKAKTGGALYITVPTRINSSNFKSNVASNNGGGIYSTNSLNITGGIISGNGANYGSGIYNTGFLRLNKVSFINNKAKIFSIVVKAPNYVIKGDKLIVSSSLKSGDNLLNAIYTKNNNVNINGNSYTLSSSVSGKTVTLKINNKVFTSKTNSNGIAVFKISTSGVSTPSNVKFTASSSNNKGGKVNSSGNVKITKNSLKKELSNLSKKVVKPKSLTKQKISQLKKDLGTINQKISKTKWKKDKELKQTIKNINTALKNKKIDYFNTIKTTLKTINNTAKKVETFSTNKEKSNLLSQVNSTKKDIKKYYSSKKITKKQNTMLNNLASSVYKFVNNKKVQAHNDVSIVTWENGNKIETKWTNLVEDTNKKTTSKIYAKVTTKKEITVPCTTDYYKLENNNISADKVIYSHTINGSRTVFVNDTIKWVELSNNSLKEYYKWYYQENRTYKYYLGTKTVYKNGKLVSSTNGQSYLGTITKKLRDDWSMYVSPSEFCESDHVNITNLAKQIIANVTIKNDQNIANEILRWVQDNIEYELYGDTLYGALGTLNVKKGNCVDQAHLTIALLRAANIPAKYKSNKDISRGGHAWSYEFNNVINLIDGYLFGDKFVISHADLWWCGQPTANNSNHNFGYHYLGFDWCLLKPTSGYSIDSYNADFSKIEYMGGEWYHLNQQIILNGNIVTTWRLILG</sequence>
<name>A0A644WD75_9ZZZZ</name>
<evidence type="ECO:0000256" key="5">
    <source>
        <dbReference type="ARBA" id="ARBA00022729"/>
    </source>
</evidence>
<comment type="subcellular location">
    <subcellularLocation>
        <location evidence="1">Cell envelope</location>
    </subcellularLocation>
    <subcellularLocation>
        <location evidence="2">Cell outer membrane</location>
    </subcellularLocation>
    <subcellularLocation>
        <location evidence="3">Secreted</location>
    </subcellularLocation>
</comment>
<dbReference type="GO" id="GO:0005576">
    <property type="term" value="C:extracellular region"/>
    <property type="evidence" value="ECO:0007669"/>
    <property type="project" value="UniProtKB-SubCell"/>
</dbReference>
<gene>
    <name evidence="9" type="ORF">SDC9_47942</name>
</gene>
<evidence type="ECO:0000256" key="4">
    <source>
        <dbReference type="ARBA" id="ARBA00022525"/>
    </source>
</evidence>
<dbReference type="EMBL" id="VSSQ01000816">
    <property type="protein sequence ID" value="MPM01702.1"/>
    <property type="molecule type" value="Genomic_DNA"/>
</dbReference>
<evidence type="ECO:0000259" key="8">
    <source>
        <dbReference type="Pfam" id="PF01841"/>
    </source>
</evidence>
<feature type="domain" description="Transglutaminase-like" evidence="8">
    <location>
        <begin position="660"/>
        <end position="735"/>
    </location>
</feature>
<dbReference type="Gene3D" id="2.160.20.10">
    <property type="entry name" value="Single-stranded right-handed beta-helix, Pectin lyase-like"/>
    <property type="match status" value="1"/>
</dbReference>
<evidence type="ECO:0000256" key="1">
    <source>
        <dbReference type="ARBA" id="ARBA00004196"/>
    </source>
</evidence>
<keyword evidence="5" id="KW-0732">Signal</keyword>
<dbReference type="SMART" id="SM00710">
    <property type="entry name" value="PbH1"/>
    <property type="match status" value="6"/>
</dbReference>
<dbReference type="InterPro" id="IPR038765">
    <property type="entry name" value="Papain-like_cys_pep_sf"/>
</dbReference>
<comment type="caution">
    <text evidence="9">The sequence shown here is derived from an EMBL/GenBank/DDBJ whole genome shotgun (WGS) entry which is preliminary data.</text>
</comment>
<evidence type="ECO:0000256" key="3">
    <source>
        <dbReference type="ARBA" id="ARBA00004613"/>
    </source>
</evidence>
<evidence type="ECO:0000256" key="2">
    <source>
        <dbReference type="ARBA" id="ARBA00004442"/>
    </source>
</evidence>
<dbReference type="AlphaFoldDB" id="A0A644WD75"/>
<dbReference type="SUPFAM" id="SSF51126">
    <property type="entry name" value="Pectin lyase-like"/>
    <property type="match status" value="1"/>
</dbReference>
<dbReference type="InterPro" id="IPR002931">
    <property type="entry name" value="Transglutaminase-like"/>
</dbReference>
<evidence type="ECO:0000313" key="9">
    <source>
        <dbReference type="EMBL" id="MPM01702.1"/>
    </source>
</evidence>
<dbReference type="Gene3D" id="3.10.620.30">
    <property type="match status" value="1"/>
</dbReference>
<organism evidence="9">
    <name type="scientific">bioreactor metagenome</name>
    <dbReference type="NCBI Taxonomy" id="1076179"/>
    <lineage>
        <taxon>unclassified sequences</taxon>
        <taxon>metagenomes</taxon>
        <taxon>ecological metagenomes</taxon>
    </lineage>
</organism>
<dbReference type="GO" id="GO:0009279">
    <property type="term" value="C:cell outer membrane"/>
    <property type="evidence" value="ECO:0007669"/>
    <property type="project" value="UniProtKB-SubCell"/>
</dbReference>
<evidence type="ECO:0000256" key="6">
    <source>
        <dbReference type="ARBA" id="ARBA00023136"/>
    </source>
</evidence>
<accession>A0A644WD75</accession>
<reference evidence="9" key="1">
    <citation type="submission" date="2019-08" db="EMBL/GenBank/DDBJ databases">
        <authorList>
            <person name="Kucharzyk K."/>
            <person name="Murdoch R.W."/>
            <person name="Higgins S."/>
            <person name="Loffler F."/>
        </authorList>
    </citation>
    <scope>NUCLEOTIDE SEQUENCE</scope>
</reference>
<proteinExistence type="predicted"/>
<dbReference type="NCBIfam" id="TIGR01376">
    <property type="entry name" value="POMP_repeat"/>
    <property type="match status" value="1"/>
</dbReference>
<dbReference type="InterPro" id="IPR011050">
    <property type="entry name" value="Pectin_lyase_fold/virulence"/>
</dbReference>
<dbReference type="InterPro" id="IPR003368">
    <property type="entry name" value="POMP_repeat"/>
</dbReference>